<comment type="caution">
    <text evidence="1">The sequence shown here is derived from an EMBL/GenBank/DDBJ whole genome shotgun (WGS) entry which is preliminary data.</text>
</comment>
<protein>
    <submittedName>
        <fullName evidence="1">Acetyl-CoA acetyltransferase</fullName>
    </submittedName>
</protein>
<dbReference type="AlphaFoldDB" id="A0A840SSY2"/>
<name>A0A840SSY2_9RHOB</name>
<evidence type="ECO:0000313" key="1">
    <source>
        <dbReference type="EMBL" id="MBB5223708.1"/>
    </source>
</evidence>
<dbReference type="InterPro" id="IPR010921">
    <property type="entry name" value="Trp_repressor/repl_initiator"/>
</dbReference>
<evidence type="ECO:0000313" key="2">
    <source>
        <dbReference type="Proteomes" id="UP000549457"/>
    </source>
</evidence>
<keyword evidence="2" id="KW-1185">Reference proteome</keyword>
<dbReference type="Gene3D" id="1.10.10.10">
    <property type="entry name" value="Winged helix-like DNA-binding domain superfamily/Winged helix DNA-binding domain"/>
    <property type="match status" value="1"/>
</dbReference>
<reference evidence="1 2" key="1">
    <citation type="submission" date="2020-08" db="EMBL/GenBank/DDBJ databases">
        <title>Genomic Encyclopedia of Type Strains, Phase IV (KMG-IV): sequencing the most valuable type-strain genomes for metagenomic binning, comparative biology and taxonomic classification.</title>
        <authorList>
            <person name="Goeker M."/>
        </authorList>
    </citation>
    <scope>NUCLEOTIDE SEQUENCE [LARGE SCALE GENOMIC DNA]</scope>
    <source>
        <strain evidence="1 2">DSM 101730</strain>
    </source>
</reference>
<proteinExistence type="predicted"/>
<accession>A0A840SSY2</accession>
<dbReference type="Pfam" id="PF06627">
    <property type="entry name" value="DUF1153"/>
    <property type="match status" value="1"/>
</dbReference>
<dbReference type="Proteomes" id="UP000549457">
    <property type="component" value="Unassembled WGS sequence"/>
</dbReference>
<dbReference type="SUPFAM" id="SSF48295">
    <property type="entry name" value="TrpR-like"/>
    <property type="match status" value="1"/>
</dbReference>
<gene>
    <name evidence="1" type="ORF">HNP73_003662</name>
</gene>
<dbReference type="InterPro" id="IPR009534">
    <property type="entry name" value="DUF1153"/>
</dbReference>
<dbReference type="RefSeq" id="WP_425486645.1">
    <property type="nucleotide sequence ID" value="NZ_JACHFM010000004.1"/>
</dbReference>
<dbReference type="GO" id="GO:0043565">
    <property type="term" value="F:sequence-specific DNA binding"/>
    <property type="evidence" value="ECO:0007669"/>
    <property type="project" value="InterPro"/>
</dbReference>
<keyword evidence="1" id="KW-0808">Transferase</keyword>
<organism evidence="1 2">
    <name type="scientific">Amaricoccus macauensis</name>
    <dbReference type="NCBI Taxonomy" id="57001"/>
    <lineage>
        <taxon>Bacteria</taxon>
        <taxon>Pseudomonadati</taxon>
        <taxon>Pseudomonadota</taxon>
        <taxon>Alphaproteobacteria</taxon>
        <taxon>Rhodobacterales</taxon>
        <taxon>Paracoccaceae</taxon>
        <taxon>Amaricoccus</taxon>
    </lineage>
</organism>
<dbReference type="InterPro" id="IPR036388">
    <property type="entry name" value="WH-like_DNA-bd_sf"/>
</dbReference>
<sequence>MEWIMYIRRGKGPVSVMLPNGSRLTRSDLPPVNTDRWVARRKAIVVAAVDNGLMDAEEVQEMYGISQEELDAWREAMARHGASALRVTSLQKYRQP</sequence>
<dbReference type="EMBL" id="JACHFM010000004">
    <property type="protein sequence ID" value="MBB5223708.1"/>
    <property type="molecule type" value="Genomic_DNA"/>
</dbReference>
<dbReference type="GO" id="GO:0016740">
    <property type="term" value="F:transferase activity"/>
    <property type="evidence" value="ECO:0007669"/>
    <property type="project" value="UniProtKB-KW"/>
</dbReference>